<accession>A0A0D9W6U1</accession>
<reference evidence="1 2" key="1">
    <citation type="submission" date="2012-08" db="EMBL/GenBank/DDBJ databases">
        <title>Oryza genome evolution.</title>
        <authorList>
            <person name="Wing R.A."/>
        </authorList>
    </citation>
    <scope>NUCLEOTIDE SEQUENCE</scope>
</reference>
<dbReference type="EnsemblPlants" id="LPERR04G14300.2">
    <property type="protein sequence ID" value="LPERR04G14300.2"/>
    <property type="gene ID" value="LPERR04G14300"/>
</dbReference>
<reference evidence="1" key="3">
    <citation type="submission" date="2015-04" db="UniProtKB">
        <authorList>
            <consortium name="EnsemblPlants"/>
        </authorList>
    </citation>
    <scope>IDENTIFICATION</scope>
</reference>
<protein>
    <submittedName>
        <fullName evidence="1">Uncharacterized protein</fullName>
    </submittedName>
</protein>
<dbReference type="Gramene" id="LPERR04G14300.2">
    <property type="protein sequence ID" value="LPERR04G14300.2"/>
    <property type="gene ID" value="LPERR04G14300"/>
</dbReference>
<name>A0A0D9W6U1_9ORYZ</name>
<dbReference type="Proteomes" id="UP000032180">
    <property type="component" value="Chromosome 4"/>
</dbReference>
<proteinExistence type="predicted"/>
<evidence type="ECO:0000313" key="1">
    <source>
        <dbReference type="EnsemblPlants" id="LPERR04G14300.2"/>
    </source>
</evidence>
<sequence length="290" mass="31600">MPPSLRLSPEIPAAARRYLEIGALVVSSSSPSYDGLTRAEWAGPHLFTKARPFGVLQFAPYIMASRRERWLIGAADTERQSRQSQAQPQTFCKSRNAARAGRCSGELFGDGFWELFVDGLGLFHEDASSARSNSKKIIGGVTSVPSVEGLEFFHGGCSGELAGGGASAQLFHDALGLFHKVFYFVRPSRIVVGVGTCILPEAWIDAVGTCVRPDAWWIVGVSTCVLPDDGLELEFFPGGWAGRFSALAREVKIKGTRTDLLGLDLGLLAEQKRSVQKYMDRKEKTFAPEQ</sequence>
<keyword evidence="2" id="KW-1185">Reference proteome</keyword>
<evidence type="ECO:0000313" key="2">
    <source>
        <dbReference type="Proteomes" id="UP000032180"/>
    </source>
</evidence>
<dbReference type="HOGENOM" id="CLU_960948_0_0_1"/>
<dbReference type="AlphaFoldDB" id="A0A0D9W6U1"/>
<organism evidence="1 2">
    <name type="scientific">Leersia perrieri</name>
    <dbReference type="NCBI Taxonomy" id="77586"/>
    <lineage>
        <taxon>Eukaryota</taxon>
        <taxon>Viridiplantae</taxon>
        <taxon>Streptophyta</taxon>
        <taxon>Embryophyta</taxon>
        <taxon>Tracheophyta</taxon>
        <taxon>Spermatophyta</taxon>
        <taxon>Magnoliopsida</taxon>
        <taxon>Liliopsida</taxon>
        <taxon>Poales</taxon>
        <taxon>Poaceae</taxon>
        <taxon>BOP clade</taxon>
        <taxon>Oryzoideae</taxon>
        <taxon>Oryzeae</taxon>
        <taxon>Oryzinae</taxon>
        <taxon>Leersia</taxon>
    </lineage>
</organism>
<reference evidence="2" key="2">
    <citation type="submission" date="2013-12" db="EMBL/GenBank/DDBJ databases">
        <authorList>
            <person name="Yu Y."/>
            <person name="Lee S."/>
            <person name="de Baynast K."/>
            <person name="Wissotski M."/>
            <person name="Liu L."/>
            <person name="Talag J."/>
            <person name="Goicoechea J."/>
            <person name="Angelova A."/>
            <person name="Jetty R."/>
            <person name="Kudrna D."/>
            <person name="Golser W."/>
            <person name="Rivera L."/>
            <person name="Zhang J."/>
            <person name="Wing R."/>
        </authorList>
    </citation>
    <scope>NUCLEOTIDE SEQUENCE</scope>
</reference>